<dbReference type="InterPro" id="IPR035899">
    <property type="entry name" value="DBL_dom_sf"/>
</dbReference>
<gene>
    <name evidence="3" type="ORF">BCR32DRAFT_271497</name>
</gene>
<evidence type="ECO:0000259" key="2">
    <source>
        <dbReference type="PROSITE" id="PS50010"/>
    </source>
</evidence>
<organism evidence="3 4">
    <name type="scientific">Anaeromyces robustus</name>
    <dbReference type="NCBI Taxonomy" id="1754192"/>
    <lineage>
        <taxon>Eukaryota</taxon>
        <taxon>Fungi</taxon>
        <taxon>Fungi incertae sedis</taxon>
        <taxon>Chytridiomycota</taxon>
        <taxon>Chytridiomycota incertae sedis</taxon>
        <taxon>Neocallimastigomycetes</taxon>
        <taxon>Neocallimastigales</taxon>
        <taxon>Neocallimastigaceae</taxon>
        <taxon>Anaeromyces</taxon>
    </lineage>
</organism>
<dbReference type="InterPro" id="IPR000219">
    <property type="entry name" value="DH_dom"/>
</dbReference>
<comment type="caution">
    <text evidence="3">The sequence shown here is derived from an EMBL/GenBank/DDBJ whole genome shotgun (WGS) entry which is preliminary data.</text>
</comment>
<dbReference type="EMBL" id="MCFG01000319">
    <property type="protein sequence ID" value="ORX76091.1"/>
    <property type="molecule type" value="Genomic_DNA"/>
</dbReference>
<dbReference type="Proteomes" id="UP000193944">
    <property type="component" value="Unassembled WGS sequence"/>
</dbReference>
<evidence type="ECO:0000313" key="3">
    <source>
        <dbReference type="EMBL" id="ORX76091.1"/>
    </source>
</evidence>
<reference evidence="3 4" key="1">
    <citation type="submission" date="2016-08" db="EMBL/GenBank/DDBJ databases">
        <title>A Parts List for Fungal Cellulosomes Revealed by Comparative Genomics.</title>
        <authorList>
            <consortium name="DOE Joint Genome Institute"/>
            <person name="Haitjema C.H."/>
            <person name="Gilmore S.P."/>
            <person name="Henske J.K."/>
            <person name="Solomon K.V."/>
            <person name="De Groot R."/>
            <person name="Kuo A."/>
            <person name="Mondo S.J."/>
            <person name="Salamov A.A."/>
            <person name="Labutti K."/>
            <person name="Zhao Z."/>
            <person name="Chiniquy J."/>
            <person name="Barry K."/>
            <person name="Brewer H.M."/>
            <person name="Purvine S.O."/>
            <person name="Wright A.T."/>
            <person name="Boxma B."/>
            <person name="Van Alen T."/>
            <person name="Hackstein J.H."/>
            <person name="Baker S.E."/>
            <person name="Grigoriev I.V."/>
            <person name="O'Malley M.A."/>
        </authorList>
    </citation>
    <scope>NUCLEOTIDE SEQUENCE [LARGE SCALE GENOMIC DNA]</scope>
    <source>
        <strain evidence="3 4">S4</strain>
    </source>
</reference>
<dbReference type="GO" id="GO:0005737">
    <property type="term" value="C:cytoplasm"/>
    <property type="evidence" value="ECO:0007669"/>
    <property type="project" value="TreeGrafter"/>
</dbReference>
<dbReference type="AlphaFoldDB" id="A0A1Y1WRC7"/>
<dbReference type="OrthoDB" id="2146295at2759"/>
<feature type="region of interest" description="Disordered" evidence="1">
    <location>
        <begin position="128"/>
        <end position="182"/>
    </location>
</feature>
<feature type="region of interest" description="Disordered" evidence="1">
    <location>
        <begin position="200"/>
        <end position="241"/>
    </location>
</feature>
<dbReference type="PROSITE" id="PS50010">
    <property type="entry name" value="DH_2"/>
    <property type="match status" value="1"/>
</dbReference>
<feature type="domain" description="DH" evidence="2">
    <location>
        <begin position="708"/>
        <end position="898"/>
    </location>
</feature>
<accession>A0A1Y1WRC7</accession>
<dbReference type="Pfam" id="PF00621">
    <property type="entry name" value="RhoGEF"/>
    <property type="match status" value="1"/>
</dbReference>
<feature type="compositionally biased region" description="Polar residues" evidence="1">
    <location>
        <begin position="140"/>
        <end position="181"/>
    </location>
</feature>
<reference evidence="3 4" key="2">
    <citation type="submission" date="2016-08" db="EMBL/GenBank/DDBJ databases">
        <title>Pervasive Adenine N6-methylation of Active Genes in Fungi.</title>
        <authorList>
            <consortium name="DOE Joint Genome Institute"/>
            <person name="Mondo S.J."/>
            <person name="Dannebaum R.O."/>
            <person name="Kuo R.C."/>
            <person name="Labutti K."/>
            <person name="Haridas S."/>
            <person name="Kuo A."/>
            <person name="Salamov A."/>
            <person name="Ahrendt S.R."/>
            <person name="Lipzen A."/>
            <person name="Sullivan W."/>
            <person name="Andreopoulos W.B."/>
            <person name="Clum A."/>
            <person name="Lindquist E."/>
            <person name="Daum C."/>
            <person name="Ramamoorthy G.K."/>
            <person name="Gryganskyi A."/>
            <person name="Culley D."/>
            <person name="Magnuson J.K."/>
            <person name="James T.Y."/>
            <person name="O'Malley M.A."/>
            <person name="Stajich J.E."/>
            <person name="Spatafora J.W."/>
            <person name="Visel A."/>
            <person name="Grigoriev I.V."/>
        </authorList>
    </citation>
    <scope>NUCLEOTIDE SEQUENCE [LARGE SCALE GENOMIC DNA]</scope>
    <source>
        <strain evidence="3 4">S4</strain>
    </source>
</reference>
<dbReference type="STRING" id="1754192.A0A1Y1WRC7"/>
<dbReference type="SMART" id="SM00325">
    <property type="entry name" value="RhoGEF"/>
    <property type="match status" value="1"/>
</dbReference>
<protein>
    <recommendedName>
        <fullName evidence="2">DH domain-containing protein</fullName>
    </recommendedName>
</protein>
<proteinExistence type="predicted"/>
<dbReference type="GO" id="GO:0005085">
    <property type="term" value="F:guanyl-nucleotide exchange factor activity"/>
    <property type="evidence" value="ECO:0007669"/>
    <property type="project" value="InterPro"/>
</dbReference>
<dbReference type="Gene3D" id="1.20.900.10">
    <property type="entry name" value="Dbl homology (DH) domain"/>
    <property type="match status" value="1"/>
</dbReference>
<evidence type="ECO:0000313" key="4">
    <source>
        <dbReference type="Proteomes" id="UP000193944"/>
    </source>
</evidence>
<evidence type="ECO:0000256" key="1">
    <source>
        <dbReference type="SAM" id="MobiDB-lite"/>
    </source>
</evidence>
<sequence length="1061" mass="122533">MLNINQESLLKELTIIQNQLELATPEKCVYMLQLLASSSKIAIIEQKERTSDVSDEEWNNYCNSRYQLGSFMMKLIRDYSVRLNDYLINSINEINKVKLNQLKINDNTNSLSRNYSLNTYSDSLFRSSTLSSNPKDDNKNGSIHQKSVSQKSKIINKGKSPSTDSIDDSLFSTDKSNNNITLRKGSSLKQSINIDGLETSFDDSHSDKYVPSNIYDNDELNNGNNKEKSNSPLTPKSESNVRQYVNSSNSINKMNSIRSSPSYNNKVNNYNNRLSLSNSFKIGSIDTINSIDSDNSDVSYMNQMQSFYYDENNNDNLSFEQQQQIMLQDKFNTLLQGQHYNNSEMTDNAVEEPDQYQNNEEIEEDNSKDNFIGNYICIKNYQNEGEIYIDLEAGDIVSISEFSGKYAIGFNCRTECNGLFPIYNIDSLNGFAIFYRVIADSDDASKNDAIFVVSEAENDLLLGYNITKEDTGSFRMDQLEVLQFDNDNNPILDEALLNNPEAIQSMQTIIQPIASIQSMQSIPSLQQMQASQMARIQSGDSYVNDPRYLQYDNSNIYDNVYDYINNNIYDSGIYNQNGYIDSNQSNVTFVNSNQSNVTTYNYYDNNNYDQVNNQDSGCYSNNDTSFNNKEESEQDNHQFNNDTIMAYSNIINKINSQNASQQDSLELLRAATYEFEKLTNKNAQDIGISSTNTIKRRNKKLNATDHNAIKYILGNLIEKETDFNKTLKSSIDHLINPFEKLINTSDEILTKFEMNNLFKNFPGMYSFSNTLLKGLKKGLEEYDEKGLNNICEILAKNFINCAVFLDYSAYYESLLDIINHIQKDNARFEKINNIIKMNNREFRRMQFKDLFSIEIQHFLSYNLYLKDIQRNLVEDDLYESLESEIQYLYMIGLHMDKTEHENVQIRKLFALKKFVMGYPDSFISSKRKLISEYDITENGRPIQKRIYLFNDSLMVVTTNKEATRKGYKYLLENIISIKDYEFTKVDQGTKPCIKCVCKSNNNSGQFENLMKNNASNRRSGLFKYSKGRKPQSKINYLYFIDMAKCDKFFSECTLQKNKYYK</sequence>
<name>A0A1Y1WRC7_9FUNG</name>
<keyword evidence="4" id="KW-1185">Reference proteome</keyword>
<dbReference type="SUPFAM" id="SSF48065">
    <property type="entry name" value="DBL homology domain (DH-domain)"/>
    <property type="match status" value="1"/>
</dbReference>
<dbReference type="InterPro" id="IPR051092">
    <property type="entry name" value="FYVE_RhoGEF_PH"/>
</dbReference>
<dbReference type="PANTHER" id="PTHR12673">
    <property type="entry name" value="FACIOGENITAL DYSPLASIA PROTEIN"/>
    <property type="match status" value="1"/>
</dbReference>
<dbReference type="PANTHER" id="PTHR12673:SF159">
    <property type="entry name" value="LD03170P"/>
    <property type="match status" value="1"/>
</dbReference>
<feature type="compositionally biased region" description="Polar residues" evidence="1">
    <location>
        <begin position="220"/>
        <end position="241"/>
    </location>
</feature>